<dbReference type="eggNOG" id="arCOG02177">
    <property type="taxonomic scope" value="Archaea"/>
</dbReference>
<keyword evidence="3" id="KW-1185">Reference proteome</keyword>
<protein>
    <submittedName>
        <fullName evidence="2">Uncharacterized protein</fullName>
    </submittedName>
</protein>
<proteinExistence type="predicted"/>
<dbReference type="KEGG" id="ppac:PAP_06830"/>
<dbReference type="STRING" id="1343739.PAP_06830"/>
<feature type="transmembrane region" description="Helical" evidence="1">
    <location>
        <begin position="89"/>
        <end position="108"/>
    </location>
</feature>
<feature type="transmembrane region" description="Helical" evidence="1">
    <location>
        <begin position="171"/>
        <end position="192"/>
    </location>
</feature>
<dbReference type="AlphaFoldDB" id="A0A075LUE6"/>
<feature type="transmembrane region" description="Helical" evidence="1">
    <location>
        <begin position="30"/>
        <end position="48"/>
    </location>
</feature>
<name>A0A075LUE6_9EURY</name>
<evidence type="ECO:0000313" key="3">
    <source>
        <dbReference type="Proteomes" id="UP000027981"/>
    </source>
</evidence>
<reference evidence="2 3" key="2">
    <citation type="journal article" date="2015" name="Genome Announc.">
        <title>Complete Genome Sequence of Hyperthermophilic Piezophilic Archaeon Palaeococcus pacificus DY20341T, Isolated from Deep-Sea Hydrothermal Sediments.</title>
        <authorList>
            <person name="Zeng X."/>
            <person name="Jebbar M."/>
            <person name="Shao Z."/>
        </authorList>
    </citation>
    <scope>NUCLEOTIDE SEQUENCE [LARGE SCALE GENOMIC DNA]</scope>
    <source>
        <strain evidence="2 3">DY20341</strain>
    </source>
</reference>
<feature type="transmembrane region" description="Helical" evidence="1">
    <location>
        <begin position="120"/>
        <end position="138"/>
    </location>
</feature>
<dbReference type="Pfam" id="PF01889">
    <property type="entry name" value="DUF63"/>
    <property type="match status" value="1"/>
</dbReference>
<gene>
    <name evidence="2" type="ORF">PAP_06830</name>
</gene>
<dbReference type="RefSeq" id="WP_048165284.1">
    <property type="nucleotide sequence ID" value="NZ_CP006019.1"/>
</dbReference>
<keyword evidence="1" id="KW-0812">Transmembrane</keyword>
<feature type="transmembrane region" description="Helical" evidence="1">
    <location>
        <begin position="60"/>
        <end position="77"/>
    </location>
</feature>
<dbReference type="OrthoDB" id="84937at2157"/>
<dbReference type="InterPro" id="IPR002749">
    <property type="entry name" value="DUF63"/>
</dbReference>
<dbReference type="Proteomes" id="UP000027981">
    <property type="component" value="Chromosome"/>
</dbReference>
<dbReference type="HOGENOM" id="CLU_086260_0_0_2"/>
<accession>A0A075LUE6</accession>
<organism evidence="2 3">
    <name type="scientific">Palaeococcus pacificus DY20341</name>
    <dbReference type="NCBI Taxonomy" id="1343739"/>
    <lineage>
        <taxon>Archaea</taxon>
        <taxon>Methanobacteriati</taxon>
        <taxon>Methanobacteriota</taxon>
        <taxon>Thermococci</taxon>
        <taxon>Thermococcales</taxon>
        <taxon>Thermococcaceae</taxon>
        <taxon>Palaeococcus</taxon>
    </lineage>
</organism>
<dbReference type="PANTHER" id="PTHR40700">
    <property type="entry name" value="HYPOTHETICAL MEMBRANE PROTEIN, CONSERVED, DUF63 FAMILY"/>
    <property type="match status" value="1"/>
</dbReference>
<keyword evidence="1" id="KW-1133">Transmembrane helix</keyword>
<reference evidence="3" key="1">
    <citation type="submission" date="2013-06" db="EMBL/GenBank/DDBJ databases">
        <title>Complete Genome Sequence of Hyperthermophilic Palaeococcus pacificus DY20341T, Isolated from a Deep-Sea Hydrothermal Sediments.</title>
        <authorList>
            <person name="Zeng X."/>
            <person name="Shao Z."/>
        </authorList>
    </citation>
    <scope>NUCLEOTIDE SEQUENCE [LARGE SCALE GENOMIC DNA]</scope>
    <source>
        <strain evidence="3">DY20341</strain>
    </source>
</reference>
<keyword evidence="1" id="KW-0472">Membrane</keyword>
<feature type="transmembrane region" description="Helical" evidence="1">
    <location>
        <begin position="144"/>
        <end position="164"/>
    </location>
</feature>
<dbReference type="PANTHER" id="PTHR40700:SF1">
    <property type="entry name" value="DUF63 DOMAIN-CONTAINING PROTEIN"/>
    <property type="match status" value="1"/>
</dbReference>
<sequence>MSISQEIYNFLWNYFIRPMYTREGYNPYNTLVYGFLLGLGIILTYDHIIKRFKIKVDERLIYATAPMVVFGSTMRALVDGKVLNPNPLILTPGIFFTAFFLILPALVADVKLKKYPKITVSWGLLLSTYPLYLFLTNMVRPQAYALTLLYTVLFSVPVVVYYKFKPFDRVFFLATLAHMYDLASTVVAIYYYNHYEVHWIEGILSEHFGPFILYPWKLLILGIVYYGVKYLIPNENERKYWYFATFVLGFAPGVRDPTQLTLGA</sequence>
<evidence type="ECO:0000313" key="2">
    <source>
        <dbReference type="EMBL" id="AIF69761.1"/>
    </source>
</evidence>
<dbReference type="GeneID" id="24842482"/>
<dbReference type="EMBL" id="CP006019">
    <property type="protein sequence ID" value="AIF69761.1"/>
    <property type="molecule type" value="Genomic_DNA"/>
</dbReference>
<evidence type="ECO:0000256" key="1">
    <source>
        <dbReference type="SAM" id="Phobius"/>
    </source>
</evidence>
<feature type="transmembrane region" description="Helical" evidence="1">
    <location>
        <begin position="212"/>
        <end position="232"/>
    </location>
</feature>